<dbReference type="Proteomes" id="UP000277580">
    <property type="component" value="Unassembled WGS sequence"/>
</dbReference>
<dbReference type="EMBL" id="ML119127">
    <property type="protein sequence ID" value="RPB12655.1"/>
    <property type="molecule type" value="Genomic_DNA"/>
</dbReference>
<dbReference type="OrthoDB" id="10341002at2759"/>
<feature type="signal peptide" evidence="1">
    <location>
        <begin position="1"/>
        <end position="21"/>
    </location>
</feature>
<keyword evidence="3" id="KW-1185">Reference proteome</keyword>
<protein>
    <submittedName>
        <fullName evidence="2">Uncharacterized protein</fullName>
    </submittedName>
</protein>
<evidence type="ECO:0000256" key="1">
    <source>
        <dbReference type="SAM" id="SignalP"/>
    </source>
</evidence>
<keyword evidence="1" id="KW-0732">Signal</keyword>
<dbReference type="AlphaFoldDB" id="A0A3N4L3R3"/>
<dbReference type="InParanoid" id="A0A3N4L3R3"/>
<organism evidence="2 3">
    <name type="scientific">Morchella conica CCBAS932</name>
    <dbReference type="NCBI Taxonomy" id="1392247"/>
    <lineage>
        <taxon>Eukaryota</taxon>
        <taxon>Fungi</taxon>
        <taxon>Dikarya</taxon>
        <taxon>Ascomycota</taxon>
        <taxon>Pezizomycotina</taxon>
        <taxon>Pezizomycetes</taxon>
        <taxon>Pezizales</taxon>
        <taxon>Morchellaceae</taxon>
        <taxon>Morchella</taxon>
    </lineage>
</organism>
<reference evidence="2 3" key="1">
    <citation type="journal article" date="2018" name="Nat. Ecol. Evol.">
        <title>Pezizomycetes genomes reveal the molecular basis of ectomycorrhizal truffle lifestyle.</title>
        <authorList>
            <person name="Murat C."/>
            <person name="Payen T."/>
            <person name="Noel B."/>
            <person name="Kuo A."/>
            <person name="Morin E."/>
            <person name="Chen J."/>
            <person name="Kohler A."/>
            <person name="Krizsan K."/>
            <person name="Balestrini R."/>
            <person name="Da Silva C."/>
            <person name="Montanini B."/>
            <person name="Hainaut M."/>
            <person name="Levati E."/>
            <person name="Barry K.W."/>
            <person name="Belfiori B."/>
            <person name="Cichocki N."/>
            <person name="Clum A."/>
            <person name="Dockter R.B."/>
            <person name="Fauchery L."/>
            <person name="Guy J."/>
            <person name="Iotti M."/>
            <person name="Le Tacon F."/>
            <person name="Lindquist E.A."/>
            <person name="Lipzen A."/>
            <person name="Malagnac F."/>
            <person name="Mello A."/>
            <person name="Molinier V."/>
            <person name="Miyauchi S."/>
            <person name="Poulain J."/>
            <person name="Riccioni C."/>
            <person name="Rubini A."/>
            <person name="Sitrit Y."/>
            <person name="Splivallo R."/>
            <person name="Traeger S."/>
            <person name="Wang M."/>
            <person name="Zifcakova L."/>
            <person name="Wipf D."/>
            <person name="Zambonelli A."/>
            <person name="Paolocci F."/>
            <person name="Nowrousian M."/>
            <person name="Ottonello S."/>
            <person name="Baldrian P."/>
            <person name="Spatafora J.W."/>
            <person name="Henrissat B."/>
            <person name="Nagy L.G."/>
            <person name="Aury J.M."/>
            <person name="Wincker P."/>
            <person name="Grigoriev I.V."/>
            <person name="Bonfante P."/>
            <person name="Martin F.M."/>
        </authorList>
    </citation>
    <scope>NUCLEOTIDE SEQUENCE [LARGE SCALE GENOMIC DNA]</scope>
    <source>
        <strain evidence="2 3">CCBAS932</strain>
    </source>
</reference>
<proteinExistence type="predicted"/>
<evidence type="ECO:0000313" key="3">
    <source>
        <dbReference type="Proteomes" id="UP000277580"/>
    </source>
</evidence>
<gene>
    <name evidence="2" type="ORF">P167DRAFT_605516</name>
</gene>
<name>A0A3N4L3R3_9PEZI</name>
<evidence type="ECO:0000313" key="2">
    <source>
        <dbReference type="EMBL" id="RPB12655.1"/>
    </source>
</evidence>
<feature type="chain" id="PRO_5018284387" evidence="1">
    <location>
        <begin position="22"/>
        <end position="133"/>
    </location>
</feature>
<accession>A0A3N4L3R3</accession>
<sequence length="133" mass="14971">MYPKALLAFLATFLLFFTTIASPILEARQEEGIVTFDVGDASESQGTTETSTGTNTLSSSTLDWYQIWFYQYNRSLWCNKRCCNFHLISDAWVVGYPSAVIWSGPQCTGTPTYLSGLDYPVFLSGEYYSMSPY</sequence>